<keyword evidence="7" id="KW-0456">Lyase</keyword>
<reference evidence="7" key="1">
    <citation type="submission" date="2022-08" db="EMBL/GenBank/DDBJ databases">
        <title>Nisaea acidiphila sp. nov., isolated from a marine algal debris and emended description of the genus Nisaea Urios et al. 2008.</title>
        <authorList>
            <person name="Kwon K."/>
        </authorList>
    </citation>
    <scope>NUCLEOTIDE SEQUENCE</scope>
    <source>
        <strain evidence="7">MEBiC11861</strain>
    </source>
</reference>
<dbReference type="Pfam" id="PF11791">
    <property type="entry name" value="Aconitase_B_N"/>
    <property type="match status" value="1"/>
</dbReference>
<dbReference type="EC" id="4.2.1.99" evidence="7"/>
<dbReference type="InterPro" id="IPR050926">
    <property type="entry name" value="Aconitase/IPM_isomerase"/>
</dbReference>
<dbReference type="InterPro" id="IPR015932">
    <property type="entry name" value="Aconitase_dom2"/>
</dbReference>
<gene>
    <name evidence="7" type="ORF">NUH88_02595</name>
</gene>
<dbReference type="SUPFAM" id="SSF74778">
    <property type="entry name" value="Aconitase B, N-terminal domain"/>
    <property type="match status" value="1"/>
</dbReference>
<dbReference type="RefSeq" id="WP_257769780.1">
    <property type="nucleotide sequence ID" value="NZ_CP102480.1"/>
</dbReference>
<dbReference type="GO" id="GO:0006099">
    <property type="term" value="P:tricarboxylic acid cycle"/>
    <property type="evidence" value="ECO:0007669"/>
    <property type="project" value="InterPro"/>
</dbReference>
<dbReference type="Gene3D" id="1.25.40.310">
    <property type="entry name" value="Aconitate B, HEAT-like domain"/>
    <property type="match status" value="1"/>
</dbReference>
<dbReference type="Gene3D" id="3.40.1060.10">
    <property type="entry name" value="Aconitase, Domain 2"/>
    <property type="match status" value="1"/>
</dbReference>
<evidence type="ECO:0000256" key="2">
    <source>
        <dbReference type="ARBA" id="ARBA00023004"/>
    </source>
</evidence>
<keyword evidence="3" id="KW-0411">Iron-sulfur</keyword>
<dbReference type="Gene3D" id="3.30.499.10">
    <property type="entry name" value="Aconitase, domain 3"/>
    <property type="match status" value="2"/>
</dbReference>
<keyword evidence="1" id="KW-0479">Metal-binding</keyword>
<accession>A0A9J7AYS8</accession>
<dbReference type="GO" id="GO:0019629">
    <property type="term" value="P:propionate catabolic process, 2-methylcitrate cycle"/>
    <property type="evidence" value="ECO:0007669"/>
    <property type="project" value="TreeGrafter"/>
</dbReference>
<dbReference type="GO" id="GO:0046872">
    <property type="term" value="F:metal ion binding"/>
    <property type="evidence" value="ECO:0007669"/>
    <property type="project" value="UniProtKB-KW"/>
</dbReference>
<protein>
    <submittedName>
        <fullName evidence="7">Bifunctional aconitate hydratase 2/2-methylisocitrate dehydratase</fullName>
        <ecNumber evidence="7">4.2.1.3</ecNumber>
        <ecNumber evidence="7">4.2.1.99</ecNumber>
    </submittedName>
</protein>
<dbReference type="SUPFAM" id="SSF53732">
    <property type="entry name" value="Aconitase iron-sulfur domain"/>
    <property type="match status" value="1"/>
</dbReference>
<feature type="domain" description="Aconitase B HEAT-like" evidence="6">
    <location>
        <begin position="6"/>
        <end position="162"/>
    </location>
</feature>
<sequence>MSLYQDYLAEIETRKTQDLSPKPIEDGALLEAVIAEIKDAKSPYRKDALHFFTYNTLPGTTSAAGVKAKFLKQIILGEENVAEIAPAFAFELLSHMKGGPSVEVLLDLALGADEAIAKDAAEVLKTQVFLYEADTDRLKEAYEAGNAVAKDILESYSKAEFFTKLPEIEEDIKVVTYIAAEGDISTDLLSPGNQAHSRSDRELHGKCMISEEAQKEIRELQKQHPDKRVMLIAEKGTMGVGSSRMSGVNNVALWTGKQASPYVPFVNYAPIVAGTNGISPIFLTTVGVTGGIGIDLKNWVKKRDDNGNPILNNDGNPILEQVYSVETGTVLSINSKDQKLYSEDGSEELVDVSSSFTPQKVEFMKAGSSYAVVFGKKLQTVACDILGVELKSAYAPSKEISHPGQGLTAVEKIFNANALGVPEGKVLHAGSDVRVKVNIVGSQDTTGLMTSQELEAMAATVISPTVDGAYQSGCHTASVWDAKAQANTPKLMKFMHKFGLITARDPNGVYHSMTDVIHKVLNDITVDDWAIIIGGDSHTRMSKGVAFGADSGTVALALATGEATMPIPETVKVTFTGSMKDHMDFRDVVHATQAQMLEQCGDNVFQGRIIEVHIGTLLADQAFTFTDWTAEMKAKASICISQDETLIESLEIAKGRIQTMIDNGMDNEAQVLKGLVDKANKRIAEVKSGEKPALAPDETAKYFAEVVVDLDKIEEPMIADPDVNNIDVSKRYTHDTIRPISYYGAEKKVDLGFVGSCMVHKGDVKIVAQMLRNLEKQNGEVKFNAPLVLAAPTYNIIDELKEEGDWEVLQKYSAFEFDDSAPKQAARTEYENVLYLERPGCNLCMGNQEKAEKGDTVLATSTRLFKGRVVEDSSEKKGESLLASTPVVVLSAILGRTPNLDEYKAAVEGINLTKFAPPTQKGPGGFSVHY</sequence>
<name>A0A9J7AYS8_9PROT</name>
<feature type="domain" description="Aconitase/3-isopropylmalate dehydratase large subunit alpha/beta/alpha" evidence="4">
    <location>
        <begin position="428"/>
        <end position="895"/>
    </location>
</feature>
<evidence type="ECO:0000256" key="3">
    <source>
        <dbReference type="ARBA" id="ARBA00023014"/>
    </source>
</evidence>
<dbReference type="InterPro" id="IPR001030">
    <property type="entry name" value="Acoase/IPM_deHydtase_lsu_aba"/>
</dbReference>
<dbReference type="Proteomes" id="UP001060336">
    <property type="component" value="Chromosome"/>
</dbReference>
<dbReference type="InterPro" id="IPR036008">
    <property type="entry name" value="Aconitase_4Fe-4S_dom"/>
</dbReference>
<dbReference type="Gene3D" id="3.20.19.10">
    <property type="entry name" value="Aconitase, domain 4"/>
    <property type="match status" value="1"/>
</dbReference>
<evidence type="ECO:0000256" key="1">
    <source>
        <dbReference type="ARBA" id="ARBA00022723"/>
    </source>
</evidence>
<dbReference type="GO" id="GO:0047456">
    <property type="term" value="F:2-methylisocitrate dehydratase activity"/>
    <property type="evidence" value="ECO:0007669"/>
    <property type="project" value="UniProtKB-EC"/>
</dbReference>
<evidence type="ECO:0000313" key="7">
    <source>
        <dbReference type="EMBL" id="UUX50589.1"/>
    </source>
</evidence>
<dbReference type="GO" id="GO:0005829">
    <property type="term" value="C:cytosol"/>
    <property type="evidence" value="ECO:0007669"/>
    <property type="project" value="TreeGrafter"/>
</dbReference>
<evidence type="ECO:0000259" key="6">
    <source>
        <dbReference type="Pfam" id="PF11791"/>
    </source>
</evidence>
<dbReference type="PANTHER" id="PTHR43160:SF4">
    <property type="entry name" value="ACONITATE HYDRATASE B"/>
    <property type="match status" value="1"/>
</dbReference>
<evidence type="ECO:0000259" key="5">
    <source>
        <dbReference type="Pfam" id="PF06434"/>
    </source>
</evidence>
<dbReference type="GO" id="GO:0003994">
    <property type="term" value="F:aconitate hydratase activity"/>
    <property type="evidence" value="ECO:0007669"/>
    <property type="project" value="UniProtKB-EC"/>
</dbReference>
<dbReference type="Pfam" id="PF06434">
    <property type="entry name" value="Aconitase_2_N"/>
    <property type="match status" value="1"/>
</dbReference>
<keyword evidence="8" id="KW-1185">Reference proteome</keyword>
<feature type="domain" description="Aconitase B swivel" evidence="5">
    <location>
        <begin position="176"/>
        <end position="407"/>
    </location>
</feature>
<dbReference type="InterPro" id="IPR015928">
    <property type="entry name" value="Aconitase/3IPM_dehydase_swvl"/>
</dbReference>
<organism evidence="7 8">
    <name type="scientific">Nisaea acidiphila</name>
    <dbReference type="NCBI Taxonomy" id="1862145"/>
    <lineage>
        <taxon>Bacteria</taxon>
        <taxon>Pseudomonadati</taxon>
        <taxon>Pseudomonadota</taxon>
        <taxon>Alphaproteobacteria</taxon>
        <taxon>Rhodospirillales</taxon>
        <taxon>Thalassobaculaceae</taxon>
        <taxon>Nisaea</taxon>
    </lineage>
</organism>
<dbReference type="NCBIfam" id="NF006690">
    <property type="entry name" value="PRK09238.1"/>
    <property type="match status" value="1"/>
</dbReference>
<dbReference type="KEGG" id="naci:NUH88_02595"/>
<evidence type="ECO:0000259" key="4">
    <source>
        <dbReference type="Pfam" id="PF00330"/>
    </source>
</evidence>
<dbReference type="EMBL" id="CP102480">
    <property type="protein sequence ID" value="UUX50589.1"/>
    <property type="molecule type" value="Genomic_DNA"/>
</dbReference>
<keyword evidence="2" id="KW-0408">Iron</keyword>
<dbReference type="InterPro" id="IPR036288">
    <property type="entry name" value="Aconitase_B_HEAT-like_dom_sf"/>
</dbReference>
<dbReference type="GO" id="GO:0051539">
    <property type="term" value="F:4 iron, 4 sulfur cluster binding"/>
    <property type="evidence" value="ECO:0007669"/>
    <property type="project" value="TreeGrafter"/>
</dbReference>
<dbReference type="EC" id="4.2.1.3" evidence="7"/>
<dbReference type="InterPro" id="IPR015931">
    <property type="entry name" value="Acnase/IPM_dHydase_lsu_aba_1/3"/>
</dbReference>
<dbReference type="Pfam" id="PF00330">
    <property type="entry name" value="Aconitase"/>
    <property type="match status" value="1"/>
</dbReference>
<dbReference type="SUPFAM" id="SSF52016">
    <property type="entry name" value="LeuD/IlvD-like"/>
    <property type="match status" value="1"/>
</dbReference>
<dbReference type="PANTHER" id="PTHR43160">
    <property type="entry name" value="ACONITATE HYDRATASE B"/>
    <property type="match status" value="1"/>
</dbReference>
<dbReference type="InterPro" id="IPR015933">
    <property type="entry name" value="Aconitase_B_HEAT-like_dom"/>
</dbReference>
<evidence type="ECO:0000313" key="8">
    <source>
        <dbReference type="Proteomes" id="UP001060336"/>
    </source>
</evidence>
<proteinExistence type="predicted"/>
<dbReference type="AlphaFoldDB" id="A0A9J7AYS8"/>
<dbReference type="InterPro" id="IPR015929">
    <property type="entry name" value="Aconitase_B_swivel"/>
</dbReference>